<evidence type="ECO:0000313" key="2">
    <source>
        <dbReference type="Proteomes" id="UP000008237"/>
    </source>
</evidence>
<protein>
    <submittedName>
        <fullName evidence="1">Uncharacterized protein</fullName>
    </submittedName>
</protein>
<keyword evidence="2" id="KW-1185">Reference proteome</keyword>
<organism evidence="2">
    <name type="scientific">Harpegnathos saltator</name>
    <name type="common">Jerdon's jumping ant</name>
    <dbReference type="NCBI Taxonomy" id="610380"/>
    <lineage>
        <taxon>Eukaryota</taxon>
        <taxon>Metazoa</taxon>
        <taxon>Ecdysozoa</taxon>
        <taxon>Arthropoda</taxon>
        <taxon>Hexapoda</taxon>
        <taxon>Insecta</taxon>
        <taxon>Pterygota</taxon>
        <taxon>Neoptera</taxon>
        <taxon>Endopterygota</taxon>
        <taxon>Hymenoptera</taxon>
        <taxon>Apocrita</taxon>
        <taxon>Aculeata</taxon>
        <taxon>Formicoidea</taxon>
        <taxon>Formicidae</taxon>
        <taxon>Ponerinae</taxon>
        <taxon>Ponerini</taxon>
        <taxon>Harpegnathos</taxon>
    </lineage>
</organism>
<evidence type="ECO:0000313" key="1">
    <source>
        <dbReference type="EMBL" id="EFN81400.1"/>
    </source>
</evidence>
<reference evidence="1 2" key="1">
    <citation type="journal article" date="2010" name="Science">
        <title>Genomic comparison of the ants Camponotus floridanus and Harpegnathos saltator.</title>
        <authorList>
            <person name="Bonasio R."/>
            <person name="Zhang G."/>
            <person name="Ye C."/>
            <person name="Mutti N.S."/>
            <person name="Fang X."/>
            <person name="Qin N."/>
            <person name="Donahue G."/>
            <person name="Yang P."/>
            <person name="Li Q."/>
            <person name="Li C."/>
            <person name="Zhang P."/>
            <person name="Huang Z."/>
            <person name="Berger S.L."/>
            <person name="Reinberg D."/>
            <person name="Wang J."/>
            <person name="Liebig J."/>
        </authorList>
    </citation>
    <scope>NUCLEOTIDE SEQUENCE [LARGE SCALE GENOMIC DNA]</scope>
    <source>
        <strain evidence="1 2">R22 G/1</strain>
    </source>
</reference>
<dbReference type="Proteomes" id="UP000008237">
    <property type="component" value="Unassembled WGS sequence"/>
</dbReference>
<name>E2BSD3_HARSA</name>
<dbReference type="EMBL" id="GL450198">
    <property type="protein sequence ID" value="EFN81400.1"/>
    <property type="molecule type" value="Genomic_DNA"/>
</dbReference>
<proteinExistence type="predicted"/>
<dbReference type="InParanoid" id="E2BSD3"/>
<accession>E2BSD3</accession>
<gene>
    <name evidence="1" type="ORF">EAI_05506</name>
</gene>
<dbReference type="AlphaFoldDB" id="E2BSD3"/>
<sequence>MDDQLSTSGIEKRKVEAQKFRTVWRKCHAKPHFRLRRTCCKLSITPPNGSPNKAIGKDAPSAWTKVASGVMFSQNLQDSSGDESINRLPSPKEVSLESYAHLKNKSWFHSEPALHSIRRLTQIPTVKLLHLAESAVQDIAERVQKNLEHYYSSDEEFDLLNRANTATQIDKAEIAPDTSLITIDKYE</sequence>